<evidence type="ECO:0000313" key="3">
    <source>
        <dbReference type="EMBL" id="AZZ54915.1"/>
    </source>
</evidence>
<name>A0AAD1ELQ5_9MICO</name>
<feature type="domain" description="Type VII secretion system protein EssD-like" evidence="2">
    <location>
        <begin position="19"/>
        <end position="120"/>
    </location>
</feature>
<dbReference type="AlphaFoldDB" id="A0AAD1ELQ5"/>
<dbReference type="Proteomes" id="UP000283946">
    <property type="component" value="Chromosome"/>
</dbReference>
<organism evidence="3 4">
    <name type="scientific">Rathayibacter iranicus</name>
    <dbReference type="NCBI Taxonomy" id="59737"/>
    <lineage>
        <taxon>Bacteria</taxon>
        <taxon>Bacillati</taxon>
        <taxon>Actinomycetota</taxon>
        <taxon>Actinomycetes</taxon>
        <taxon>Micrococcales</taxon>
        <taxon>Microbacteriaceae</taxon>
        <taxon>Rathayibacter</taxon>
    </lineage>
</organism>
<evidence type="ECO:0000259" key="2">
    <source>
        <dbReference type="Pfam" id="PF13930"/>
    </source>
</evidence>
<feature type="region of interest" description="Disordered" evidence="1">
    <location>
        <begin position="72"/>
        <end position="91"/>
    </location>
</feature>
<evidence type="ECO:0000313" key="4">
    <source>
        <dbReference type="Proteomes" id="UP000283946"/>
    </source>
</evidence>
<proteinExistence type="predicted"/>
<protein>
    <recommendedName>
        <fullName evidence="2">Type VII secretion system protein EssD-like domain-containing protein</fullName>
    </recommendedName>
</protein>
<evidence type="ECO:0000256" key="1">
    <source>
        <dbReference type="SAM" id="MobiDB-lite"/>
    </source>
</evidence>
<gene>
    <name evidence="3" type="ORF">C7V51_02725</name>
</gene>
<reference evidence="3 4" key="1">
    <citation type="submission" date="2018-03" db="EMBL/GenBank/DDBJ databases">
        <title>Bacteriophage NCPPB3778 and a type I-E CRISPR drive the evolution of the US Biological Select Agent, Rathayibacter toxicus.</title>
        <authorList>
            <person name="Davis E.W.II."/>
            <person name="Tabima J.F."/>
            <person name="Weisberg A.J."/>
            <person name="Dantas Lopes L."/>
            <person name="Wiseman M.S."/>
            <person name="Wiseman M.S."/>
            <person name="Pupko T."/>
            <person name="Belcher M.S."/>
            <person name="Sechler A.J."/>
            <person name="Tancos M.A."/>
            <person name="Schroeder B.K."/>
            <person name="Murray T.D."/>
            <person name="Luster D.G."/>
            <person name="Schneider W.L."/>
            <person name="Rogers E."/>
            <person name="Andreote F.D."/>
            <person name="Grunwald N.J."/>
            <person name="Putnam M.L."/>
            <person name="Chang J.H."/>
        </authorList>
    </citation>
    <scope>NUCLEOTIDE SEQUENCE [LARGE SCALE GENOMIC DNA]</scope>
    <source>
        <strain evidence="3 4">NCCPB 2253</strain>
    </source>
</reference>
<dbReference type="KEGG" id="ria:C7V51_02725"/>
<dbReference type="Pfam" id="PF13930">
    <property type="entry name" value="Endonuclea_NS_2"/>
    <property type="match status" value="1"/>
</dbReference>
<dbReference type="RefSeq" id="WP_104354100.1">
    <property type="nucleotide sequence ID" value="NZ_CP028130.1"/>
</dbReference>
<sequence length="135" mass="15134">MYETNADGLIERVIVENLHLKPTGRPRFKHERNTPGKLPTGDAGHLIADVFDGSPELDNRLSQATAVNRGAGSKWTEMERSRRKALTKEPPSAVTDIDIKVLYDRSKRPTGFDVQYKIDGEPVTRDFSNTIPETD</sequence>
<dbReference type="EMBL" id="CP028130">
    <property type="protein sequence ID" value="AZZ54915.1"/>
    <property type="molecule type" value="Genomic_DNA"/>
</dbReference>
<accession>A0AAD1ELQ5</accession>
<dbReference type="InterPro" id="IPR044927">
    <property type="entry name" value="Endonuclea_NS_2"/>
</dbReference>